<gene>
    <name evidence="2" type="ORF">C7U55_04985</name>
</gene>
<dbReference type="RefSeq" id="WP_106987614.1">
    <property type="nucleotide sequence ID" value="NZ_DAWBWI010000105.1"/>
</dbReference>
<organism evidence="2 3">
    <name type="scientific">Faecalibacillus faecis</name>
    <dbReference type="NCBI Taxonomy" id="1982628"/>
    <lineage>
        <taxon>Bacteria</taxon>
        <taxon>Bacillati</taxon>
        <taxon>Bacillota</taxon>
        <taxon>Erysipelotrichia</taxon>
        <taxon>Erysipelotrichales</taxon>
        <taxon>Coprobacillaceae</taxon>
        <taxon>Faecalibacillus</taxon>
    </lineage>
</organism>
<keyword evidence="1" id="KW-1133">Transmembrane helix</keyword>
<protein>
    <submittedName>
        <fullName evidence="2">Uncharacterized protein</fullName>
    </submittedName>
</protein>
<evidence type="ECO:0000256" key="1">
    <source>
        <dbReference type="SAM" id="Phobius"/>
    </source>
</evidence>
<accession>A0A2T3G0D8</accession>
<sequence>MKKLLYKICKPHHKYKINLADILLLIEPVVMNTSYFMIGRVFLLIALVLNYLAHYFCHDDYNAFERHVLISTMVIIALLLIYLTITGK</sequence>
<dbReference type="GeneID" id="77470451"/>
<proteinExistence type="predicted"/>
<evidence type="ECO:0000313" key="3">
    <source>
        <dbReference type="Proteomes" id="UP000241201"/>
    </source>
</evidence>
<name>A0A2T3G0D8_9FIRM</name>
<keyword evidence="1" id="KW-0812">Transmembrane</keyword>
<feature type="transmembrane region" description="Helical" evidence="1">
    <location>
        <begin position="35"/>
        <end position="56"/>
    </location>
</feature>
<dbReference type="EMBL" id="PYLP01000004">
    <property type="protein sequence ID" value="PST41000.1"/>
    <property type="molecule type" value="Genomic_DNA"/>
</dbReference>
<keyword evidence="1" id="KW-0472">Membrane</keyword>
<keyword evidence="3" id="KW-1185">Reference proteome</keyword>
<dbReference type="AlphaFoldDB" id="A0A2T3G0D8"/>
<feature type="transmembrane region" description="Helical" evidence="1">
    <location>
        <begin position="68"/>
        <end position="85"/>
    </location>
</feature>
<evidence type="ECO:0000313" key="2">
    <source>
        <dbReference type="EMBL" id="PST41000.1"/>
    </source>
</evidence>
<reference evidence="3" key="1">
    <citation type="submission" date="2018-03" db="EMBL/GenBank/DDBJ databases">
        <title>Lachnoclostridium SNUG30370 gen.nov., sp.nov., isolated from human faeces.</title>
        <authorList>
            <person name="Seo B."/>
            <person name="Jeon K."/>
            <person name="Ko G."/>
        </authorList>
    </citation>
    <scope>NUCLEOTIDE SEQUENCE [LARGE SCALE GENOMIC DNA]</scope>
    <source>
        <strain evidence="3">SNUG30370</strain>
    </source>
</reference>
<dbReference type="Proteomes" id="UP000241201">
    <property type="component" value="Unassembled WGS sequence"/>
</dbReference>
<comment type="caution">
    <text evidence="2">The sequence shown here is derived from an EMBL/GenBank/DDBJ whole genome shotgun (WGS) entry which is preliminary data.</text>
</comment>